<dbReference type="InterPro" id="IPR023095">
    <property type="entry name" value="Ade_MeTrfase_dom_2"/>
</dbReference>
<dbReference type="REBASE" id="429378">
    <property type="entry name" value="M.Cpi11862II"/>
</dbReference>
<dbReference type="GO" id="GO:1904047">
    <property type="term" value="F:S-adenosyl-L-methionine binding"/>
    <property type="evidence" value="ECO:0007669"/>
    <property type="project" value="TreeGrafter"/>
</dbReference>
<evidence type="ECO:0000256" key="1">
    <source>
        <dbReference type="ARBA" id="ARBA00006594"/>
    </source>
</evidence>
<evidence type="ECO:0000313" key="9">
    <source>
        <dbReference type="Proteomes" id="UP000254467"/>
    </source>
</evidence>
<dbReference type="Gene3D" id="1.10.1020.10">
    <property type="entry name" value="Adenine-specific Methyltransferase, Domain 2"/>
    <property type="match status" value="1"/>
</dbReference>
<dbReference type="InterPro" id="IPR012263">
    <property type="entry name" value="M_m6A_EcoRV"/>
</dbReference>
<dbReference type="GO" id="GO:0009307">
    <property type="term" value="P:DNA restriction-modification system"/>
    <property type="evidence" value="ECO:0007669"/>
    <property type="project" value="InterPro"/>
</dbReference>
<dbReference type="InterPro" id="IPR012327">
    <property type="entry name" value="MeTrfase_D12"/>
</dbReference>
<dbReference type="GO" id="GO:0009007">
    <property type="term" value="F:site-specific DNA-methyltransferase (adenine-specific) activity"/>
    <property type="evidence" value="ECO:0007669"/>
    <property type="project" value="UniProtKB-EC"/>
</dbReference>
<keyword evidence="3 8" id="KW-0489">Methyltransferase</keyword>
<dbReference type="GO" id="GO:0006298">
    <property type="term" value="P:mismatch repair"/>
    <property type="evidence" value="ECO:0007669"/>
    <property type="project" value="TreeGrafter"/>
</dbReference>
<evidence type="ECO:0000256" key="7">
    <source>
        <dbReference type="SAM" id="Coils"/>
    </source>
</evidence>
<dbReference type="GO" id="GO:0032259">
    <property type="term" value="P:methylation"/>
    <property type="evidence" value="ECO:0007669"/>
    <property type="project" value="UniProtKB-KW"/>
</dbReference>
<organism evidence="8 9">
    <name type="scientific">Corynebacterium pilosum</name>
    <dbReference type="NCBI Taxonomy" id="35756"/>
    <lineage>
        <taxon>Bacteria</taxon>
        <taxon>Bacillati</taxon>
        <taxon>Actinomycetota</taxon>
        <taxon>Actinomycetes</taxon>
        <taxon>Mycobacteriales</taxon>
        <taxon>Corynebacteriaceae</taxon>
        <taxon>Corynebacterium</taxon>
    </lineage>
</organism>
<dbReference type="EMBL" id="UFXQ01000001">
    <property type="protein sequence ID" value="STC69788.1"/>
    <property type="molecule type" value="Genomic_DNA"/>
</dbReference>
<protein>
    <recommendedName>
        <fullName evidence="2">site-specific DNA-methyltransferase (adenine-specific)</fullName>
        <ecNumber evidence="2">2.1.1.72</ecNumber>
    </recommendedName>
</protein>
<dbReference type="AlphaFoldDB" id="A0A376CQ47"/>
<evidence type="ECO:0000256" key="4">
    <source>
        <dbReference type="ARBA" id="ARBA00022679"/>
    </source>
</evidence>
<dbReference type="PANTHER" id="PTHR30481:SF3">
    <property type="entry name" value="DNA ADENINE METHYLASE"/>
    <property type="match status" value="1"/>
</dbReference>
<dbReference type="SUPFAM" id="SSF53335">
    <property type="entry name" value="S-adenosyl-L-methionine-dependent methyltransferases"/>
    <property type="match status" value="1"/>
</dbReference>
<dbReference type="PANTHER" id="PTHR30481">
    <property type="entry name" value="DNA ADENINE METHYLASE"/>
    <property type="match status" value="1"/>
</dbReference>
<dbReference type="RefSeq" id="WP_018582088.1">
    <property type="nucleotide sequence ID" value="NZ_LDYD01000003.1"/>
</dbReference>
<dbReference type="Gene3D" id="3.40.50.150">
    <property type="entry name" value="Vaccinia Virus protein VP39"/>
    <property type="match status" value="1"/>
</dbReference>
<dbReference type="PRINTS" id="PR00505">
    <property type="entry name" value="D12N6MTFRASE"/>
</dbReference>
<dbReference type="Pfam" id="PF02086">
    <property type="entry name" value="MethyltransfD12"/>
    <property type="match status" value="1"/>
</dbReference>
<comment type="catalytic activity">
    <reaction evidence="6">
        <text>a 2'-deoxyadenosine in DNA + S-adenosyl-L-methionine = an N(6)-methyl-2'-deoxyadenosine in DNA + S-adenosyl-L-homocysteine + H(+)</text>
        <dbReference type="Rhea" id="RHEA:15197"/>
        <dbReference type="Rhea" id="RHEA-COMP:12418"/>
        <dbReference type="Rhea" id="RHEA-COMP:12419"/>
        <dbReference type="ChEBI" id="CHEBI:15378"/>
        <dbReference type="ChEBI" id="CHEBI:57856"/>
        <dbReference type="ChEBI" id="CHEBI:59789"/>
        <dbReference type="ChEBI" id="CHEBI:90615"/>
        <dbReference type="ChEBI" id="CHEBI:90616"/>
        <dbReference type="EC" id="2.1.1.72"/>
    </reaction>
</comment>
<evidence type="ECO:0000256" key="5">
    <source>
        <dbReference type="ARBA" id="ARBA00022691"/>
    </source>
</evidence>
<keyword evidence="5" id="KW-0949">S-adenosyl-L-methionine</keyword>
<keyword evidence="4 8" id="KW-0808">Transferase</keyword>
<name>A0A376CQ47_9CORY</name>
<dbReference type="STRING" id="35756.GCA_001044155_00704"/>
<proteinExistence type="inferred from homology"/>
<reference evidence="8 9" key="1">
    <citation type="submission" date="2018-06" db="EMBL/GenBank/DDBJ databases">
        <authorList>
            <consortium name="Pathogen Informatics"/>
            <person name="Doyle S."/>
        </authorList>
    </citation>
    <scope>NUCLEOTIDE SEQUENCE [LARGE SCALE GENOMIC DNA]</scope>
    <source>
        <strain evidence="8 9">NCTC11862</strain>
    </source>
</reference>
<dbReference type="NCBIfam" id="TIGR00571">
    <property type="entry name" value="dam"/>
    <property type="match status" value="1"/>
</dbReference>
<evidence type="ECO:0000256" key="3">
    <source>
        <dbReference type="ARBA" id="ARBA00022603"/>
    </source>
</evidence>
<feature type="coiled-coil region" evidence="7">
    <location>
        <begin position="61"/>
        <end position="95"/>
    </location>
</feature>
<gene>
    <name evidence="8" type="primary">dam</name>
    <name evidence="8" type="ORF">NCTC11862_01587</name>
</gene>
<evidence type="ECO:0000256" key="2">
    <source>
        <dbReference type="ARBA" id="ARBA00011900"/>
    </source>
</evidence>
<keyword evidence="9" id="KW-1185">Reference proteome</keyword>
<dbReference type="EC" id="2.1.1.72" evidence="2"/>
<accession>A0A376CQ47</accession>
<evidence type="ECO:0000256" key="6">
    <source>
        <dbReference type="ARBA" id="ARBA00047942"/>
    </source>
</evidence>
<dbReference type="GO" id="GO:0043565">
    <property type="term" value="F:sequence-specific DNA binding"/>
    <property type="evidence" value="ECO:0007669"/>
    <property type="project" value="TreeGrafter"/>
</dbReference>
<evidence type="ECO:0000313" key="8">
    <source>
        <dbReference type="EMBL" id="STC69788.1"/>
    </source>
</evidence>
<dbReference type="PIRSF" id="PIRSF000398">
    <property type="entry name" value="M_m6A_EcoRV"/>
    <property type="match status" value="1"/>
</dbReference>
<dbReference type="InterPro" id="IPR029063">
    <property type="entry name" value="SAM-dependent_MTases_sf"/>
</dbReference>
<keyword evidence="7" id="KW-0175">Coiled coil</keyword>
<dbReference type="Proteomes" id="UP000254467">
    <property type="component" value="Unassembled WGS sequence"/>
</dbReference>
<dbReference type="OrthoDB" id="9805629at2"/>
<comment type="similarity">
    <text evidence="1">Belongs to the N(4)/N(6)-methyltransferase family.</text>
</comment>
<sequence>MKPMVKYRGGKSRELHEILPFVPSSFERYIEPFFGGGALYFRLEAENAIVNDLNRPLMNFYQTVRNNFDQLRTELDELEKLYKSNRTAFEEAKAATPNERVYDANETLYYQIRDMYNGIKDSPFLDATLYFFINKTSYSGMIRHNKKGEFNVPYGRYKNFNTQLVSRAHSKLLQTAQVTNGDYAEVFDQCTPKDFVFLDPPYDSIFSDYGNAETIDGFSENSHRRLASDFFNLPSQALLVIGETDLTKELYGSNVIHTYEKAYAVNIRNRFKARSRHLLVSNK</sequence>